<gene>
    <name evidence="1" type="ORF">P153DRAFT_274853</name>
</gene>
<reference evidence="1" key="1">
    <citation type="journal article" date="2020" name="Stud. Mycol.">
        <title>101 Dothideomycetes genomes: a test case for predicting lifestyles and emergence of pathogens.</title>
        <authorList>
            <person name="Haridas S."/>
            <person name="Albert R."/>
            <person name="Binder M."/>
            <person name="Bloem J."/>
            <person name="Labutti K."/>
            <person name="Salamov A."/>
            <person name="Andreopoulos B."/>
            <person name="Baker S."/>
            <person name="Barry K."/>
            <person name="Bills G."/>
            <person name="Bluhm B."/>
            <person name="Cannon C."/>
            <person name="Castanera R."/>
            <person name="Culley D."/>
            <person name="Daum C."/>
            <person name="Ezra D."/>
            <person name="Gonzalez J."/>
            <person name="Henrissat B."/>
            <person name="Kuo A."/>
            <person name="Liang C."/>
            <person name="Lipzen A."/>
            <person name="Lutzoni F."/>
            <person name="Magnuson J."/>
            <person name="Mondo S."/>
            <person name="Nolan M."/>
            <person name="Ohm R."/>
            <person name="Pangilinan J."/>
            <person name="Park H.-J."/>
            <person name="Ramirez L."/>
            <person name="Alfaro M."/>
            <person name="Sun H."/>
            <person name="Tritt A."/>
            <person name="Yoshinaga Y."/>
            <person name="Zwiers L.-H."/>
            <person name="Turgeon B."/>
            <person name="Goodwin S."/>
            <person name="Spatafora J."/>
            <person name="Crous P."/>
            <person name="Grigoriev I."/>
        </authorList>
    </citation>
    <scope>NUCLEOTIDE SEQUENCE</scope>
    <source>
        <strain evidence="1">CBS 119687</strain>
    </source>
</reference>
<name>A0A6A6ARA9_9PLEO</name>
<protein>
    <submittedName>
        <fullName evidence="1">Uncharacterized protein</fullName>
    </submittedName>
</protein>
<feature type="non-terminal residue" evidence="1">
    <location>
        <position position="1"/>
    </location>
</feature>
<dbReference type="GeneID" id="54403364"/>
<dbReference type="RefSeq" id="XP_033528737.1">
    <property type="nucleotide sequence ID" value="XM_033662932.1"/>
</dbReference>
<dbReference type="OrthoDB" id="3772590at2759"/>
<organism evidence="1 2">
    <name type="scientific">Dothidotthia symphoricarpi CBS 119687</name>
    <dbReference type="NCBI Taxonomy" id="1392245"/>
    <lineage>
        <taxon>Eukaryota</taxon>
        <taxon>Fungi</taxon>
        <taxon>Dikarya</taxon>
        <taxon>Ascomycota</taxon>
        <taxon>Pezizomycotina</taxon>
        <taxon>Dothideomycetes</taxon>
        <taxon>Pleosporomycetidae</taxon>
        <taxon>Pleosporales</taxon>
        <taxon>Dothidotthiaceae</taxon>
        <taxon>Dothidotthia</taxon>
    </lineage>
</organism>
<dbReference type="EMBL" id="ML977498">
    <property type="protein sequence ID" value="KAF2134350.1"/>
    <property type="molecule type" value="Genomic_DNA"/>
</dbReference>
<sequence length="97" mass="11294">KNFRSERLPDPPAFNNKTKDLSLFLRKLRYKLEGNVDHFPEERSQLIYAHSRLERDPATLIDPLIGEDICTQGKKSFLSHFAELRRPVADTNLKEEA</sequence>
<dbReference type="AlphaFoldDB" id="A0A6A6ARA9"/>
<keyword evidence="2" id="KW-1185">Reference proteome</keyword>
<evidence type="ECO:0000313" key="1">
    <source>
        <dbReference type="EMBL" id="KAF2134350.1"/>
    </source>
</evidence>
<proteinExistence type="predicted"/>
<evidence type="ECO:0000313" key="2">
    <source>
        <dbReference type="Proteomes" id="UP000799771"/>
    </source>
</evidence>
<dbReference type="Proteomes" id="UP000799771">
    <property type="component" value="Unassembled WGS sequence"/>
</dbReference>
<feature type="non-terminal residue" evidence="1">
    <location>
        <position position="97"/>
    </location>
</feature>
<accession>A0A6A6ARA9</accession>